<feature type="transmembrane region" description="Helical" evidence="2">
    <location>
        <begin position="18"/>
        <end position="41"/>
    </location>
</feature>
<dbReference type="GO" id="GO:0003677">
    <property type="term" value="F:DNA binding"/>
    <property type="evidence" value="ECO:0007669"/>
    <property type="project" value="InterPro"/>
</dbReference>
<keyword evidence="2" id="KW-1133">Transmembrane helix</keyword>
<keyword evidence="2" id="KW-0812">Transmembrane</keyword>
<dbReference type="AlphaFoldDB" id="A0A2U2BD41"/>
<dbReference type="InterPro" id="IPR046947">
    <property type="entry name" value="LytR-like"/>
</dbReference>
<evidence type="ECO:0000259" key="3">
    <source>
        <dbReference type="PROSITE" id="PS50930"/>
    </source>
</evidence>
<evidence type="ECO:0000313" key="5">
    <source>
        <dbReference type="Proteomes" id="UP000244956"/>
    </source>
</evidence>
<feature type="transmembrane region" description="Helical" evidence="2">
    <location>
        <begin position="47"/>
        <end position="79"/>
    </location>
</feature>
<keyword evidence="2" id="KW-0472">Membrane</keyword>
<feature type="domain" description="HTH LytTR-type" evidence="3">
    <location>
        <begin position="182"/>
        <end position="280"/>
    </location>
</feature>
<dbReference type="Gene3D" id="2.40.50.1020">
    <property type="entry name" value="LytTr DNA-binding domain"/>
    <property type="match status" value="1"/>
</dbReference>
<sequence>MTDHLHEITEKLRERFRLFIGISLGIFLFVLFFEPFSILLTDLKNRLAFLVGLSVIILFLMVLVYVVFTHIISVSSLVLKDWFLSSYVKGFVLTVLITIALTFYLRFVGQTAMSFFNFFKILFISIFPAVATSLHDAIENLKRHNEALIAEKGKTRLQVEKYEENLLARTIDLTTVGTKDNFRVAVADIVCLVSADNYVEVIFKEEGRYKKKLLRNTLKNLQQLLGPYSFFVRIHRICVVNIHYVDHLRKSFNSYWVSIKGMDRKLPVSRQYLLKIREVL</sequence>
<dbReference type="PROSITE" id="PS50930">
    <property type="entry name" value="HTH_LYTTR"/>
    <property type="match status" value="1"/>
</dbReference>
<dbReference type="Proteomes" id="UP000244956">
    <property type="component" value="Unassembled WGS sequence"/>
</dbReference>
<comment type="caution">
    <text evidence="4">The sequence shown here is derived from an EMBL/GenBank/DDBJ whole genome shotgun (WGS) entry which is preliminary data.</text>
</comment>
<dbReference type="OrthoDB" id="1118393at2"/>
<dbReference type="EMBL" id="QEWP01000001">
    <property type="protein sequence ID" value="PWE00982.1"/>
    <property type="molecule type" value="Genomic_DNA"/>
</dbReference>
<dbReference type="Pfam" id="PF04397">
    <property type="entry name" value="LytTR"/>
    <property type="match status" value="1"/>
</dbReference>
<dbReference type="SMART" id="SM00850">
    <property type="entry name" value="LytTR"/>
    <property type="match status" value="1"/>
</dbReference>
<dbReference type="PANTHER" id="PTHR37299:SF1">
    <property type="entry name" value="STAGE 0 SPORULATION PROTEIN A HOMOLOG"/>
    <property type="match status" value="1"/>
</dbReference>
<keyword evidence="5" id="KW-1185">Reference proteome</keyword>
<keyword evidence="1" id="KW-0175">Coiled coil</keyword>
<feature type="coiled-coil region" evidence="1">
    <location>
        <begin position="131"/>
        <end position="165"/>
    </location>
</feature>
<protein>
    <recommendedName>
        <fullName evidence="3">HTH LytTR-type domain-containing protein</fullName>
    </recommendedName>
</protein>
<dbReference type="PANTHER" id="PTHR37299">
    <property type="entry name" value="TRANSCRIPTIONAL REGULATOR-RELATED"/>
    <property type="match status" value="1"/>
</dbReference>
<feature type="transmembrane region" description="Helical" evidence="2">
    <location>
        <begin position="115"/>
        <end position="134"/>
    </location>
</feature>
<feature type="transmembrane region" description="Helical" evidence="2">
    <location>
        <begin position="91"/>
        <end position="109"/>
    </location>
</feature>
<evidence type="ECO:0000256" key="2">
    <source>
        <dbReference type="SAM" id="Phobius"/>
    </source>
</evidence>
<accession>A0A2U2BD41</accession>
<dbReference type="RefSeq" id="WP_109262437.1">
    <property type="nucleotide sequence ID" value="NZ_QEWP01000001.1"/>
</dbReference>
<dbReference type="GO" id="GO:0000156">
    <property type="term" value="F:phosphorelay response regulator activity"/>
    <property type="evidence" value="ECO:0007669"/>
    <property type="project" value="InterPro"/>
</dbReference>
<proteinExistence type="predicted"/>
<organism evidence="4 5">
    <name type="scientific">Marinilabilia rubra</name>
    <dbReference type="NCBI Taxonomy" id="2162893"/>
    <lineage>
        <taxon>Bacteria</taxon>
        <taxon>Pseudomonadati</taxon>
        <taxon>Bacteroidota</taxon>
        <taxon>Bacteroidia</taxon>
        <taxon>Marinilabiliales</taxon>
        <taxon>Marinilabiliaceae</taxon>
        <taxon>Marinilabilia</taxon>
    </lineage>
</organism>
<reference evidence="4 5" key="1">
    <citation type="submission" date="2018-05" db="EMBL/GenBank/DDBJ databases">
        <title>Marinilabilia rubrum sp. nov., isolated from saltern sediment.</title>
        <authorList>
            <person name="Zhang R."/>
        </authorList>
    </citation>
    <scope>NUCLEOTIDE SEQUENCE [LARGE SCALE GENOMIC DNA]</scope>
    <source>
        <strain evidence="4 5">WTE16</strain>
    </source>
</reference>
<evidence type="ECO:0000313" key="4">
    <source>
        <dbReference type="EMBL" id="PWE00982.1"/>
    </source>
</evidence>
<evidence type="ECO:0000256" key="1">
    <source>
        <dbReference type="SAM" id="Coils"/>
    </source>
</evidence>
<gene>
    <name evidence="4" type="ORF">DDZ16_00390</name>
</gene>
<name>A0A2U2BD41_9BACT</name>
<dbReference type="InterPro" id="IPR007492">
    <property type="entry name" value="LytTR_DNA-bd_dom"/>
</dbReference>